<organism evidence="3 4">
    <name type="scientific">Tichowtungia aerotolerans</name>
    <dbReference type="NCBI Taxonomy" id="2697043"/>
    <lineage>
        <taxon>Bacteria</taxon>
        <taxon>Pseudomonadati</taxon>
        <taxon>Kiritimatiellota</taxon>
        <taxon>Tichowtungiia</taxon>
        <taxon>Tichowtungiales</taxon>
        <taxon>Tichowtungiaceae</taxon>
        <taxon>Tichowtungia</taxon>
    </lineage>
</organism>
<evidence type="ECO:0000256" key="1">
    <source>
        <dbReference type="ARBA" id="ARBA00023172"/>
    </source>
</evidence>
<dbReference type="GO" id="GO:0003677">
    <property type="term" value="F:DNA binding"/>
    <property type="evidence" value="ECO:0007669"/>
    <property type="project" value="InterPro"/>
</dbReference>
<dbReference type="InterPro" id="IPR013762">
    <property type="entry name" value="Integrase-like_cat_sf"/>
</dbReference>
<evidence type="ECO:0000313" key="3">
    <source>
        <dbReference type="EMBL" id="QHI70879.1"/>
    </source>
</evidence>
<dbReference type="KEGG" id="taer:GT409_04560"/>
<dbReference type="PROSITE" id="PS51898">
    <property type="entry name" value="TYR_RECOMBINASE"/>
    <property type="match status" value="1"/>
</dbReference>
<accession>A0A6P1M836</accession>
<protein>
    <submittedName>
        <fullName evidence="3">Tyrosine-type recombinase/integrase</fullName>
    </submittedName>
</protein>
<dbReference type="SUPFAM" id="SSF56349">
    <property type="entry name" value="DNA breaking-rejoining enzymes"/>
    <property type="match status" value="1"/>
</dbReference>
<dbReference type="InterPro" id="IPR002104">
    <property type="entry name" value="Integrase_catalytic"/>
</dbReference>
<name>A0A6P1M836_9BACT</name>
<dbReference type="GO" id="GO:0015074">
    <property type="term" value="P:DNA integration"/>
    <property type="evidence" value="ECO:0007669"/>
    <property type="project" value="InterPro"/>
</dbReference>
<proteinExistence type="predicted"/>
<keyword evidence="1" id="KW-0233">DNA recombination</keyword>
<dbReference type="EMBL" id="CP047593">
    <property type="protein sequence ID" value="QHI70879.1"/>
    <property type="molecule type" value="Genomic_DNA"/>
</dbReference>
<dbReference type="Proteomes" id="UP000464954">
    <property type="component" value="Chromosome"/>
</dbReference>
<feature type="domain" description="Tyr recombinase" evidence="2">
    <location>
        <begin position="1"/>
        <end position="39"/>
    </location>
</feature>
<sequence length="44" mass="4941">MLENGTNIRAVQELMGHKDVKTTEIYTHVMDKDINAVQSPLDAL</sequence>
<evidence type="ECO:0000313" key="4">
    <source>
        <dbReference type="Proteomes" id="UP000464954"/>
    </source>
</evidence>
<reference evidence="3 4" key="1">
    <citation type="submission" date="2020-01" db="EMBL/GenBank/DDBJ databases">
        <title>Ponticoccus aerotolerans gen. nov., sp. nov., an anaerobic bacterium and proposal of Ponticoccusceae fam. nov., Ponticoccusles ord. nov. and Ponticoccuse classis nov. in the phylum Kiritimatiellaeota.</title>
        <authorList>
            <person name="Zhou L.Y."/>
            <person name="Du Z.J."/>
        </authorList>
    </citation>
    <scope>NUCLEOTIDE SEQUENCE [LARGE SCALE GENOMIC DNA]</scope>
    <source>
        <strain evidence="3 4">S-5007</strain>
    </source>
</reference>
<evidence type="ECO:0000259" key="2">
    <source>
        <dbReference type="PROSITE" id="PS51898"/>
    </source>
</evidence>
<dbReference type="Pfam" id="PF00589">
    <property type="entry name" value="Phage_integrase"/>
    <property type="match status" value="1"/>
</dbReference>
<dbReference type="Gene3D" id="1.10.443.10">
    <property type="entry name" value="Intergrase catalytic core"/>
    <property type="match status" value="1"/>
</dbReference>
<dbReference type="GO" id="GO:0006310">
    <property type="term" value="P:DNA recombination"/>
    <property type="evidence" value="ECO:0007669"/>
    <property type="project" value="UniProtKB-KW"/>
</dbReference>
<gene>
    <name evidence="3" type="ORF">GT409_04560</name>
</gene>
<dbReference type="InterPro" id="IPR011010">
    <property type="entry name" value="DNA_brk_join_enz"/>
</dbReference>
<dbReference type="AlphaFoldDB" id="A0A6P1M836"/>
<keyword evidence="4" id="KW-1185">Reference proteome</keyword>